<dbReference type="Pfam" id="PF16925">
    <property type="entry name" value="TetR_C_13"/>
    <property type="match status" value="1"/>
</dbReference>
<dbReference type="OrthoDB" id="270177at2"/>
<dbReference type="SUPFAM" id="SSF46689">
    <property type="entry name" value="Homeodomain-like"/>
    <property type="match status" value="1"/>
</dbReference>
<gene>
    <name evidence="6" type="ORF">A7K98_09180</name>
    <name evidence="7" type="ORF">A7K99_09180</name>
</gene>
<dbReference type="SUPFAM" id="SSF48498">
    <property type="entry name" value="Tetracyclin repressor-like, C-terminal domain"/>
    <property type="match status" value="1"/>
</dbReference>
<name>A0A1Y0L7D6_TATCI</name>
<dbReference type="InterPro" id="IPR023772">
    <property type="entry name" value="DNA-bd_HTH_TetR-type_CS"/>
</dbReference>
<evidence type="ECO:0000313" key="7">
    <source>
        <dbReference type="EMBL" id="ARU97971.1"/>
    </source>
</evidence>
<dbReference type="RefSeq" id="WP_087488294.1">
    <property type="nucleotide sequence ID" value="NZ_CP015579.1"/>
</dbReference>
<proteinExistence type="predicted"/>
<dbReference type="Proteomes" id="UP000195729">
    <property type="component" value="Chromosome"/>
</dbReference>
<keyword evidence="1" id="KW-0805">Transcription regulation</keyword>
<dbReference type="PROSITE" id="PS50977">
    <property type="entry name" value="HTH_TETR_2"/>
    <property type="match status" value="1"/>
</dbReference>
<dbReference type="InterPro" id="IPR011075">
    <property type="entry name" value="TetR_C"/>
</dbReference>
<dbReference type="Gene3D" id="1.10.10.60">
    <property type="entry name" value="Homeodomain-like"/>
    <property type="match status" value="1"/>
</dbReference>
<feature type="DNA-binding region" description="H-T-H motif" evidence="4">
    <location>
        <begin position="39"/>
        <end position="58"/>
    </location>
</feature>
<evidence type="ECO:0000256" key="2">
    <source>
        <dbReference type="ARBA" id="ARBA00023125"/>
    </source>
</evidence>
<protein>
    <recommendedName>
        <fullName evidence="5">HTH tetR-type domain-containing protein</fullName>
    </recommendedName>
</protein>
<organism evidence="6 9">
    <name type="scientific">Tatumella citrea</name>
    <name type="common">Pantoea citrea</name>
    <dbReference type="NCBI Taxonomy" id="53336"/>
    <lineage>
        <taxon>Bacteria</taxon>
        <taxon>Pseudomonadati</taxon>
        <taxon>Pseudomonadota</taxon>
        <taxon>Gammaproteobacteria</taxon>
        <taxon>Enterobacterales</taxon>
        <taxon>Erwiniaceae</taxon>
        <taxon>Tatumella</taxon>
    </lineage>
</organism>
<dbReference type="KEGG" id="tci:A7K98_09180"/>
<dbReference type="InterPro" id="IPR009057">
    <property type="entry name" value="Homeodomain-like_sf"/>
</dbReference>
<dbReference type="PROSITE" id="PS01081">
    <property type="entry name" value="HTH_TETR_1"/>
    <property type="match status" value="1"/>
</dbReference>
<evidence type="ECO:0000256" key="3">
    <source>
        <dbReference type="ARBA" id="ARBA00023163"/>
    </source>
</evidence>
<dbReference type="InterPro" id="IPR001647">
    <property type="entry name" value="HTH_TetR"/>
</dbReference>
<dbReference type="PANTHER" id="PTHR47506">
    <property type="entry name" value="TRANSCRIPTIONAL REGULATORY PROTEIN"/>
    <property type="match status" value="1"/>
</dbReference>
<sequence>MKTSSETQRAVGRPREFDYDQVLDAAIRQFTVAGYHGSSISLLSQATGLTAGSLYKAFTDKRGLFLAALTRYVDINNQRLETSLSTAGNGMQHIRILLDHYLANSSGETGRLGCLVVTSASELASGDPEIAAQIARLMKRYHQRFVRYLQQGITDGSVRADLDPQATASLLVAVSQGLRVLGKSGFSLQQADDIRQTILKLTLP</sequence>
<accession>A0A1Y0L7D6</accession>
<dbReference type="AlphaFoldDB" id="A0A1Y0L7D6"/>
<dbReference type="Proteomes" id="UP000195814">
    <property type="component" value="Chromosome"/>
</dbReference>
<evidence type="ECO:0000313" key="6">
    <source>
        <dbReference type="EMBL" id="ARU93933.1"/>
    </source>
</evidence>
<dbReference type="PANTHER" id="PTHR47506:SF10">
    <property type="entry name" value="TRANSCRIPTIONAL REGULATORY PROTEIN"/>
    <property type="match status" value="1"/>
</dbReference>
<evidence type="ECO:0000313" key="9">
    <source>
        <dbReference type="Proteomes" id="UP000195814"/>
    </source>
</evidence>
<dbReference type="PRINTS" id="PR00455">
    <property type="entry name" value="HTHTETR"/>
</dbReference>
<keyword evidence="3" id="KW-0804">Transcription</keyword>
<dbReference type="Pfam" id="PF00440">
    <property type="entry name" value="TetR_N"/>
    <property type="match status" value="1"/>
</dbReference>
<dbReference type="GO" id="GO:0003677">
    <property type="term" value="F:DNA binding"/>
    <property type="evidence" value="ECO:0007669"/>
    <property type="project" value="UniProtKB-UniRule"/>
</dbReference>
<evidence type="ECO:0000256" key="1">
    <source>
        <dbReference type="ARBA" id="ARBA00023015"/>
    </source>
</evidence>
<dbReference type="EMBL" id="CP015579">
    <property type="protein sequence ID" value="ARU93933.1"/>
    <property type="molecule type" value="Genomic_DNA"/>
</dbReference>
<dbReference type="Gene3D" id="1.10.357.10">
    <property type="entry name" value="Tetracycline Repressor, domain 2"/>
    <property type="match status" value="1"/>
</dbReference>
<evidence type="ECO:0000259" key="5">
    <source>
        <dbReference type="PROSITE" id="PS50977"/>
    </source>
</evidence>
<evidence type="ECO:0000256" key="4">
    <source>
        <dbReference type="PROSITE-ProRule" id="PRU00335"/>
    </source>
</evidence>
<keyword evidence="8" id="KW-1185">Reference proteome</keyword>
<evidence type="ECO:0000313" key="8">
    <source>
        <dbReference type="Proteomes" id="UP000195729"/>
    </source>
</evidence>
<dbReference type="InterPro" id="IPR036271">
    <property type="entry name" value="Tet_transcr_reg_TetR-rel_C_sf"/>
</dbReference>
<reference evidence="8 9" key="1">
    <citation type="submission" date="2016-05" db="EMBL/GenBank/DDBJ databases">
        <title>Complete genome sequence of two 2,5-diketo-D-glunonic acid producing strain Tatumella citrea.</title>
        <authorList>
            <person name="Duan C."/>
            <person name="Yang J."/>
            <person name="Yang S."/>
        </authorList>
    </citation>
    <scope>NUCLEOTIDE SEQUENCE [LARGE SCALE GENOMIC DNA]</scope>
    <source>
        <strain evidence="7 8">ATCC 39140</strain>
        <strain evidence="6 9">DSM 13699</strain>
    </source>
</reference>
<feature type="domain" description="HTH tetR-type" evidence="5">
    <location>
        <begin position="16"/>
        <end position="76"/>
    </location>
</feature>
<keyword evidence="2 4" id="KW-0238">DNA-binding</keyword>
<dbReference type="EMBL" id="CP015581">
    <property type="protein sequence ID" value="ARU97971.1"/>
    <property type="molecule type" value="Genomic_DNA"/>
</dbReference>